<organism evidence="1 2">
    <name type="scientific">Ceratitis capitata</name>
    <name type="common">Mediterranean fruit fly</name>
    <name type="synonym">Tephritis capitata</name>
    <dbReference type="NCBI Taxonomy" id="7213"/>
    <lineage>
        <taxon>Eukaryota</taxon>
        <taxon>Metazoa</taxon>
        <taxon>Ecdysozoa</taxon>
        <taxon>Arthropoda</taxon>
        <taxon>Hexapoda</taxon>
        <taxon>Insecta</taxon>
        <taxon>Pterygota</taxon>
        <taxon>Neoptera</taxon>
        <taxon>Endopterygota</taxon>
        <taxon>Diptera</taxon>
        <taxon>Brachycera</taxon>
        <taxon>Muscomorpha</taxon>
        <taxon>Tephritoidea</taxon>
        <taxon>Tephritidae</taxon>
        <taxon>Ceratitis</taxon>
        <taxon>Ceratitis</taxon>
    </lineage>
</organism>
<dbReference type="EMBL" id="CAJHJT010000034">
    <property type="protein sequence ID" value="CAD7004236.1"/>
    <property type="molecule type" value="Genomic_DNA"/>
</dbReference>
<comment type="caution">
    <text evidence="1">The sequence shown here is derived from an EMBL/GenBank/DDBJ whole genome shotgun (WGS) entry which is preliminary data.</text>
</comment>
<accession>A0A811V311</accession>
<proteinExistence type="predicted"/>
<sequence>MLQYQQQQHYSQQPQWLACHNWLVVGGLLGLGQATRLALSVRLNVVDCYCCCSRFCYARSMPIDHAAWMRRVCIEAMWRWCGMLLLACSSSNAVSYE</sequence>
<protein>
    <submittedName>
        <fullName evidence="1">(Mediterranean fruit fly) hypothetical protein</fullName>
    </submittedName>
</protein>
<reference evidence="1" key="1">
    <citation type="submission" date="2020-11" db="EMBL/GenBank/DDBJ databases">
        <authorList>
            <person name="Whitehead M."/>
        </authorList>
    </citation>
    <scope>NUCLEOTIDE SEQUENCE</scope>
    <source>
        <strain evidence="1">EGII</strain>
    </source>
</reference>
<dbReference type="AlphaFoldDB" id="A0A811V311"/>
<evidence type="ECO:0000313" key="1">
    <source>
        <dbReference type="EMBL" id="CAD7004236.1"/>
    </source>
</evidence>
<evidence type="ECO:0000313" key="2">
    <source>
        <dbReference type="Proteomes" id="UP000606786"/>
    </source>
</evidence>
<keyword evidence="2" id="KW-1185">Reference proteome</keyword>
<name>A0A811V311_CERCA</name>
<dbReference type="Proteomes" id="UP000606786">
    <property type="component" value="Unassembled WGS sequence"/>
</dbReference>
<feature type="non-terminal residue" evidence="1">
    <location>
        <position position="97"/>
    </location>
</feature>
<gene>
    <name evidence="1" type="ORF">CCAP1982_LOCUS12655</name>
</gene>